<evidence type="ECO:0000313" key="2">
    <source>
        <dbReference type="EMBL" id="TXC80156.1"/>
    </source>
</evidence>
<name>A0A5C6V6R1_9BURK</name>
<reference evidence="2 3" key="1">
    <citation type="journal article" date="2018" name="Int. J. Syst. Evol. Microbiol.">
        <title>Paraburkholderia azotifigens sp. nov., a nitrogen-fixing bacterium isolated from paddy soil.</title>
        <authorList>
            <person name="Choi G.M."/>
            <person name="Im W.T."/>
        </authorList>
    </citation>
    <scope>NUCLEOTIDE SEQUENCE [LARGE SCALE GENOMIC DNA]</scope>
    <source>
        <strain evidence="2 3">NF 2-5-3</strain>
    </source>
</reference>
<evidence type="ECO:0000313" key="3">
    <source>
        <dbReference type="Proteomes" id="UP000321776"/>
    </source>
</evidence>
<dbReference type="Gene3D" id="3.40.50.450">
    <property type="match status" value="1"/>
</dbReference>
<proteinExistence type="predicted"/>
<evidence type="ECO:0000313" key="4">
    <source>
        <dbReference type="Proteomes" id="UP001481677"/>
    </source>
</evidence>
<dbReference type="EMBL" id="VOQS01000005">
    <property type="protein sequence ID" value="TXC80156.1"/>
    <property type="molecule type" value="Genomic_DNA"/>
</dbReference>
<sequence length="188" mass="20374">MNTSRSNRVLLFSGHMIDAPNRESPRFPPELEPAVAKAIHDEIDALDTSASDIAISSGACGSDILFAEDVLARGIALRMHLPFSEAEFIDKSVSFADADWTGRFANVASRAQRFIATEIPGDTSAGEDPYERTNMRMLDEALSLGGNDVVLICVWNGQGGDGPGGTKHMVETVRAKGGEVRWIDIRRL</sequence>
<comment type="caution">
    <text evidence="2">The sequence shown here is derived from an EMBL/GenBank/DDBJ whole genome shotgun (WGS) entry which is preliminary data.</text>
</comment>
<evidence type="ECO:0000313" key="1">
    <source>
        <dbReference type="EMBL" id="MEM5344631.1"/>
    </source>
</evidence>
<dbReference type="EMBL" id="JAZHGA010000036">
    <property type="protein sequence ID" value="MEM5344631.1"/>
    <property type="molecule type" value="Genomic_DNA"/>
</dbReference>
<dbReference type="Proteomes" id="UP001481677">
    <property type="component" value="Unassembled WGS sequence"/>
</dbReference>
<keyword evidence="4" id="KW-1185">Reference proteome</keyword>
<reference evidence="2" key="2">
    <citation type="submission" date="2019-08" db="EMBL/GenBank/DDBJ databases">
        <authorList>
            <person name="Im W.-T."/>
        </authorList>
    </citation>
    <scope>NUCLEOTIDE SEQUENCE</scope>
    <source>
        <strain evidence="2">NF 2-5-3</strain>
    </source>
</reference>
<evidence type="ECO:0008006" key="5">
    <source>
        <dbReference type="Google" id="ProtNLM"/>
    </source>
</evidence>
<reference evidence="1 4" key="3">
    <citation type="submission" date="2024-01" db="EMBL/GenBank/DDBJ databases">
        <title>The diversity of rhizobia nodulating Mimosa spp. in eleven states of Brazil covering several biomes is determined by host plant, location, and edaphic factors.</title>
        <authorList>
            <person name="Rouws L."/>
            <person name="Barauna A."/>
            <person name="Beukes C."/>
            <person name="De Faria S.M."/>
            <person name="Gross E."/>
            <person name="Dos Reis Junior F.B."/>
            <person name="Simon M."/>
            <person name="Maluk M."/>
            <person name="Odee D.W."/>
            <person name="Kenicer G."/>
            <person name="Young J.P.W."/>
            <person name="Reis V.M."/>
            <person name="Zilli J."/>
            <person name="James E.K."/>
        </authorList>
    </citation>
    <scope>NUCLEOTIDE SEQUENCE [LARGE SCALE GENOMIC DNA]</scope>
    <source>
        <strain evidence="1 4">JPY530</strain>
    </source>
</reference>
<accession>A0A5C6V6R1</accession>
<gene>
    <name evidence="2" type="ORF">FRZ40_38290</name>
    <name evidence="1" type="ORF">V4C56_34015</name>
</gene>
<dbReference type="RefSeq" id="WP_147237672.1">
    <property type="nucleotide sequence ID" value="NZ_JAZHFZ010000037.1"/>
</dbReference>
<organism evidence="2 3">
    <name type="scientific">Paraburkholderia azotifigens</name>
    <dbReference type="NCBI Taxonomy" id="2057004"/>
    <lineage>
        <taxon>Bacteria</taxon>
        <taxon>Pseudomonadati</taxon>
        <taxon>Pseudomonadota</taxon>
        <taxon>Betaproteobacteria</taxon>
        <taxon>Burkholderiales</taxon>
        <taxon>Burkholderiaceae</taxon>
        <taxon>Paraburkholderia</taxon>
    </lineage>
</organism>
<dbReference type="Proteomes" id="UP000321776">
    <property type="component" value="Unassembled WGS sequence"/>
</dbReference>
<dbReference type="AlphaFoldDB" id="A0A5C6V6R1"/>
<protein>
    <recommendedName>
        <fullName evidence="5">DUF1273 family protein</fullName>
    </recommendedName>
</protein>